<gene>
    <name evidence="1" type="ORF">E6K79_05980</name>
</gene>
<evidence type="ECO:0000313" key="2">
    <source>
        <dbReference type="Proteomes" id="UP000317691"/>
    </source>
</evidence>
<evidence type="ECO:0000313" key="1">
    <source>
        <dbReference type="EMBL" id="TMQ65042.1"/>
    </source>
</evidence>
<dbReference type="Proteomes" id="UP000317691">
    <property type="component" value="Unassembled WGS sequence"/>
</dbReference>
<protein>
    <submittedName>
        <fullName evidence="1">Uncharacterized protein</fullName>
    </submittedName>
</protein>
<dbReference type="AlphaFoldDB" id="A0A538TN46"/>
<name>A0A538TN46_UNCEI</name>
<reference evidence="1 2" key="1">
    <citation type="journal article" date="2019" name="Nat. Microbiol.">
        <title>Mediterranean grassland soil C-N compound turnover is dependent on rainfall and depth, and is mediated by genomically divergent microorganisms.</title>
        <authorList>
            <person name="Diamond S."/>
            <person name="Andeer P.F."/>
            <person name="Li Z."/>
            <person name="Crits-Christoph A."/>
            <person name="Burstein D."/>
            <person name="Anantharaman K."/>
            <person name="Lane K.R."/>
            <person name="Thomas B.C."/>
            <person name="Pan C."/>
            <person name="Northen T.R."/>
            <person name="Banfield J.F."/>
        </authorList>
    </citation>
    <scope>NUCLEOTIDE SEQUENCE [LARGE SCALE GENOMIC DNA]</scope>
    <source>
        <strain evidence="1">WS_9</strain>
    </source>
</reference>
<sequence length="124" mass="14334">MPTEAATGMGPPPGSPVVVGPSQILYMDADSVYYLRSQEWLSENVKHQEKLLLRGIRLRYWSEHIAPDMRAVFDALGYPASRVLLMPVGHTEEWWYYKLLDPPLRFRDGILLNPDRFEAYLAQR</sequence>
<comment type="caution">
    <text evidence="1">The sequence shown here is derived from an EMBL/GenBank/DDBJ whole genome shotgun (WGS) entry which is preliminary data.</text>
</comment>
<accession>A0A538TN46</accession>
<organism evidence="1 2">
    <name type="scientific">Eiseniibacteriota bacterium</name>
    <dbReference type="NCBI Taxonomy" id="2212470"/>
    <lineage>
        <taxon>Bacteria</taxon>
        <taxon>Candidatus Eiseniibacteriota</taxon>
    </lineage>
</organism>
<dbReference type="EMBL" id="VBOZ01000015">
    <property type="protein sequence ID" value="TMQ65042.1"/>
    <property type="molecule type" value="Genomic_DNA"/>
</dbReference>
<proteinExistence type="predicted"/>